<dbReference type="PANTHER" id="PTHR33514">
    <property type="entry name" value="PROTEIN ABCI12, CHLOROPLASTIC"/>
    <property type="match status" value="1"/>
</dbReference>
<evidence type="ECO:0000256" key="4">
    <source>
        <dbReference type="ARBA" id="ARBA00023136"/>
    </source>
</evidence>
<feature type="transmembrane region" description="Helical" evidence="5">
    <location>
        <begin position="68"/>
        <end position="87"/>
    </location>
</feature>
<keyword evidence="2 5" id="KW-0812">Transmembrane</keyword>
<accession>C5R9J5</accession>
<dbReference type="STRING" id="585506.HMPREF0877_0640"/>
<evidence type="ECO:0000256" key="3">
    <source>
        <dbReference type="ARBA" id="ARBA00022989"/>
    </source>
</evidence>
<keyword evidence="7" id="KW-1185">Reference proteome</keyword>
<dbReference type="PANTHER" id="PTHR33514:SF1">
    <property type="entry name" value="ABC TRANSPORTER PERMEASE"/>
    <property type="match status" value="1"/>
</dbReference>
<reference evidence="6 7" key="1">
    <citation type="submission" date="2009-04" db="EMBL/GenBank/DDBJ databases">
        <authorList>
            <person name="Qin X."/>
            <person name="Bachman B."/>
            <person name="Battles P."/>
            <person name="Bell A."/>
            <person name="Bess C."/>
            <person name="Bickham C."/>
            <person name="Chaboub L."/>
            <person name="Chen D."/>
            <person name="Coyle M."/>
            <person name="Deiros D.R."/>
            <person name="Dinh H."/>
            <person name="Forbes L."/>
            <person name="Fowler G."/>
            <person name="Francisco L."/>
            <person name="Fu Q."/>
            <person name="Gubbala S."/>
            <person name="Hale W."/>
            <person name="Han Y."/>
            <person name="Hemphill L."/>
            <person name="Highlander S.K."/>
            <person name="Hirani K."/>
            <person name="Hogues M."/>
            <person name="Jackson L."/>
            <person name="Jakkamsetti A."/>
            <person name="Javaid M."/>
            <person name="Jiang H."/>
            <person name="Korchina V."/>
            <person name="Kovar C."/>
            <person name="Lara F."/>
            <person name="Lee S."/>
            <person name="Mata R."/>
            <person name="Mathew T."/>
            <person name="Moen C."/>
            <person name="Morales K."/>
            <person name="Munidasa M."/>
            <person name="Nazareth L."/>
            <person name="Ngo R."/>
            <person name="Nguyen L."/>
            <person name="Okwuonu G."/>
            <person name="Ongeri F."/>
            <person name="Patil S."/>
            <person name="Petrosino J."/>
            <person name="Pham C."/>
            <person name="Pham P."/>
            <person name="Pu L.-L."/>
            <person name="Puazo M."/>
            <person name="Raj R."/>
            <person name="Reid J."/>
            <person name="Rouhana J."/>
            <person name="Saada N."/>
            <person name="Shang Y."/>
            <person name="Simmons D."/>
            <person name="Thornton R."/>
            <person name="Warren J."/>
            <person name="Weissenberger G."/>
            <person name="Zhang J."/>
            <person name="Zhang L."/>
            <person name="Zhou C."/>
            <person name="Zhu D."/>
            <person name="Muzny D."/>
            <person name="Worley K."/>
            <person name="Gibbs R."/>
        </authorList>
    </citation>
    <scope>NUCLEOTIDE SEQUENCE [LARGE SCALE GENOMIC DNA]</scope>
    <source>
        <strain evidence="6 7">ATCC 33313</strain>
    </source>
</reference>
<dbReference type="EMBL" id="ACKU01000008">
    <property type="protein sequence ID" value="EER75095.1"/>
    <property type="molecule type" value="Genomic_DNA"/>
</dbReference>
<organism evidence="6 7">
    <name type="scientific">Weissella paramesenteroides ATCC 33313</name>
    <dbReference type="NCBI Taxonomy" id="585506"/>
    <lineage>
        <taxon>Bacteria</taxon>
        <taxon>Bacillati</taxon>
        <taxon>Bacillota</taxon>
        <taxon>Bacilli</taxon>
        <taxon>Lactobacillales</taxon>
        <taxon>Lactobacillaceae</taxon>
        <taxon>Weissella</taxon>
    </lineage>
</organism>
<feature type="transmembrane region" description="Helical" evidence="5">
    <location>
        <begin position="43"/>
        <end position="61"/>
    </location>
</feature>
<feature type="transmembrane region" description="Helical" evidence="5">
    <location>
        <begin position="247"/>
        <end position="266"/>
    </location>
</feature>
<dbReference type="Proteomes" id="UP000004528">
    <property type="component" value="Unassembled WGS sequence"/>
</dbReference>
<protein>
    <submittedName>
        <fullName evidence="6">Cobalt transport protein</fullName>
    </submittedName>
</protein>
<dbReference type="GO" id="GO:0005886">
    <property type="term" value="C:plasma membrane"/>
    <property type="evidence" value="ECO:0007669"/>
    <property type="project" value="UniProtKB-ARBA"/>
</dbReference>
<evidence type="ECO:0000256" key="5">
    <source>
        <dbReference type="SAM" id="Phobius"/>
    </source>
</evidence>
<dbReference type="InterPro" id="IPR003339">
    <property type="entry name" value="ABC/ECF_trnsptr_transmembrane"/>
</dbReference>
<proteinExistence type="predicted"/>
<evidence type="ECO:0000313" key="7">
    <source>
        <dbReference type="Proteomes" id="UP000004528"/>
    </source>
</evidence>
<evidence type="ECO:0000256" key="2">
    <source>
        <dbReference type="ARBA" id="ARBA00022692"/>
    </source>
</evidence>
<feature type="transmembrane region" description="Helical" evidence="5">
    <location>
        <begin position="21"/>
        <end position="37"/>
    </location>
</feature>
<sequence>MAMNNIFGYQPGRSIVHQLSGGTKLLIFLLLTISGMLSFDVRYLVLLMLIAIIGLKVAGIHWKNVSTIVKFVAVFALMNLLLIYIFAPQYGTTLFHSKTLLLGHGFYALTLEQLFYEFIVLAKYFFSLPLALIFLLTTNPSEFASGLNKIGVSYRISYAVALTLRYIPTIQQEFVTISHAQQARGFDMSKHAPFTQRIKGAFGIMMPLVFSSLSKIDEISRSMDLRRFGKERQRSWYYEQKFKRQDWYFLIGVAVLVVLEILLMKLTGSRFWYPFS</sequence>
<name>C5R9J5_WEIPA</name>
<evidence type="ECO:0000256" key="1">
    <source>
        <dbReference type="ARBA" id="ARBA00004141"/>
    </source>
</evidence>
<dbReference type="HOGENOM" id="CLU_056469_2_1_9"/>
<feature type="transmembrane region" description="Helical" evidence="5">
    <location>
        <begin position="114"/>
        <end position="136"/>
    </location>
</feature>
<evidence type="ECO:0000313" key="6">
    <source>
        <dbReference type="EMBL" id="EER75095.1"/>
    </source>
</evidence>
<keyword evidence="3 5" id="KW-1133">Transmembrane helix</keyword>
<gene>
    <name evidence="6" type="ORF">HMPREF0877_0640</name>
</gene>
<comment type="subcellular location">
    <subcellularLocation>
        <location evidence="1">Membrane</location>
        <topology evidence="1">Multi-pass membrane protein</topology>
    </subcellularLocation>
</comment>
<dbReference type="eggNOG" id="COG0619">
    <property type="taxonomic scope" value="Bacteria"/>
</dbReference>
<comment type="caution">
    <text evidence="6">The sequence shown here is derived from an EMBL/GenBank/DDBJ whole genome shotgun (WGS) entry which is preliminary data.</text>
</comment>
<dbReference type="OrthoDB" id="8635523at2"/>
<dbReference type="Pfam" id="PF02361">
    <property type="entry name" value="CbiQ"/>
    <property type="match status" value="1"/>
</dbReference>
<dbReference type="AlphaFoldDB" id="C5R9J5"/>
<keyword evidence="4 5" id="KW-0472">Membrane</keyword>
<dbReference type="CDD" id="cd16914">
    <property type="entry name" value="EcfT"/>
    <property type="match status" value="1"/>
</dbReference>